<organism evidence="1 2">
    <name type="scientific">Anaerobutyricum hallii</name>
    <dbReference type="NCBI Taxonomy" id="39488"/>
    <lineage>
        <taxon>Bacteria</taxon>
        <taxon>Bacillati</taxon>
        <taxon>Bacillota</taxon>
        <taxon>Clostridia</taxon>
        <taxon>Lachnospirales</taxon>
        <taxon>Lachnospiraceae</taxon>
        <taxon>Anaerobutyricum</taxon>
    </lineage>
</organism>
<dbReference type="Proteomes" id="UP000095679">
    <property type="component" value="Unassembled WGS sequence"/>
</dbReference>
<evidence type="ECO:0000313" key="2">
    <source>
        <dbReference type="Proteomes" id="UP000095679"/>
    </source>
</evidence>
<gene>
    <name evidence="1" type="ORF">ERS852450_03007</name>
</gene>
<reference evidence="1 2" key="1">
    <citation type="submission" date="2015-09" db="EMBL/GenBank/DDBJ databases">
        <authorList>
            <consortium name="Pathogen Informatics"/>
        </authorList>
    </citation>
    <scope>NUCLEOTIDE SEQUENCE [LARGE SCALE GENOMIC DNA]</scope>
    <source>
        <strain evidence="1 2">2789STDY5834835</strain>
    </source>
</reference>
<protein>
    <submittedName>
        <fullName evidence="1">Uncharacterized protein</fullName>
    </submittedName>
</protein>
<dbReference type="AlphaFoldDB" id="A0A174K823"/>
<proteinExistence type="predicted"/>
<accession>A0A174K823</accession>
<name>A0A174K823_9FIRM</name>
<dbReference type="EMBL" id="CYZL01000039">
    <property type="protein sequence ID" value="CUP06981.1"/>
    <property type="molecule type" value="Genomic_DNA"/>
</dbReference>
<dbReference type="RefSeq" id="WP_156329776.1">
    <property type="nucleotide sequence ID" value="NZ_BLYK01000040.1"/>
</dbReference>
<sequence>MEHSRNKENPAKIIRWKDGQLECFCGTLAEAEDYAKNKSKVIKQTYIIIT</sequence>
<evidence type="ECO:0000313" key="1">
    <source>
        <dbReference type="EMBL" id="CUP06981.1"/>
    </source>
</evidence>